<feature type="domain" description="FecR protein" evidence="1">
    <location>
        <begin position="99"/>
        <end position="189"/>
    </location>
</feature>
<dbReference type="Gene3D" id="2.60.120.1440">
    <property type="match status" value="1"/>
</dbReference>
<dbReference type="RefSeq" id="WP_163635111.1">
    <property type="nucleotide sequence ID" value="NZ_JAAAMI010000004.1"/>
</dbReference>
<dbReference type="InterPro" id="IPR012373">
    <property type="entry name" value="Ferrdict_sens_TM"/>
</dbReference>
<sequence>MQENYLAKWLNGELSETELAEFKASAEYASYQKLMEVTNTLKAPDFDVDQALAHLKEELIGTAPKVITLNPFKNFLKVAAVIAILLAGSYFYVNTLNETVSTEYAQRTEVTLPDASEIFLNVESQVTYSKKNWDKQRNIKLKGEAFFKVSKGKKFTVSTDQGTVAVLGTQFNVENRQNFFEVTCFEGLVSVTYQGMETKLPAGTSFMVINGEIVESPMPKGDVPAWMNNESSFERIPLKYVLAELERQFNVKVTTQNVNTDINFTGTFNNTDLDMALKSISTPSQIKYRVEGDNVLFYAGNTP</sequence>
<dbReference type="Gene3D" id="3.55.50.30">
    <property type="match status" value="1"/>
</dbReference>
<name>A0A6I5KUH4_9FLAO</name>
<dbReference type="Proteomes" id="UP000468707">
    <property type="component" value="Unassembled WGS sequence"/>
</dbReference>
<reference evidence="3 4" key="1">
    <citation type="submission" date="2020-01" db="EMBL/GenBank/DDBJ databases">
        <title>Muricauda sediminis sp.nov. 40Bstr401.</title>
        <authorList>
            <person name="Xue Z."/>
            <person name="Zhu S."/>
            <person name="Ren N."/>
            <person name="Chen T."/>
            <person name="Chen X."/>
            <person name="Chen J."/>
            <person name="Yang J."/>
        </authorList>
    </citation>
    <scope>NUCLEOTIDE SEQUENCE [LARGE SCALE GENOMIC DNA]</scope>
    <source>
        <strain evidence="3 4">40Bstr401</strain>
    </source>
</reference>
<gene>
    <name evidence="3" type="ORF">GTK07_10000</name>
</gene>
<evidence type="ECO:0000259" key="1">
    <source>
        <dbReference type="Pfam" id="PF04773"/>
    </source>
</evidence>
<keyword evidence="4" id="KW-1185">Reference proteome</keyword>
<protein>
    <submittedName>
        <fullName evidence="3">DUF4974 domain-containing protein</fullName>
    </submittedName>
</protein>
<evidence type="ECO:0000313" key="3">
    <source>
        <dbReference type="EMBL" id="NDV43655.1"/>
    </source>
</evidence>
<proteinExistence type="predicted"/>
<evidence type="ECO:0000259" key="2">
    <source>
        <dbReference type="Pfam" id="PF16344"/>
    </source>
</evidence>
<dbReference type="InterPro" id="IPR006860">
    <property type="entry name" value="FecR"/>
</dbReference>
<accession>A0A6I5KUH4</accession>
<dbReference type="InterPro" id="IPR032508">
    <property type="entry name" value="FecR_C"/>
</dbReference>
<feature type="domain" description="Protein FecR C-terminal" evidence="2">
    <location>
        <begin position="232"/>
        <end position="296"/>
    </location>
</feature>
<dbReference type="PIRSF" id="PIRSF018266">
    <property type="entry name" value="FecR"/>
    <property type="match status" value="1"/>
</dbReference>
<comment type="caution">
    <text evidence="3">The sequence shown here is derived from an EMBL/GenBank/DDBJ whole genome shotgun (WGS) entry which is preliminary data.</text>
</comment>
<organism evidence="3 4">
    <name type="scientific">Flagellimonas sediminis</name>
    <dbReference type="NCBI Taxonomy" id="2696468"/>
    <lineage>
        <taxon>Bacteria</taxon>
        <taxon>Pseudomonadati</taxon>
        <taxon>Bacteroidota</taxon>
        <taxon>Flavobacteriia</taxon>
        <taxon>Flavobacteriales</taxon>
        <taxon>Flavobacteriaceae</taxon>
        <taxon>Flagellimonas</taxon>
    </lineage>
</organism>
<dbReference type="Pfam" id="PF04773">
    <property type="entry name" value="FecR"/>
    <property type="match status" value="1"/>
</dbReference>
<dbReference type="GO" id="GO:0016989">
    <property type="term" value="F:sigma factor antagonist activity"/>
    <property type="evidence" value="ECO:0007669"/>
    <property type="project" value="TreeGrafter"/>
</dbReference>
<dbReference type="Pfam" id="PF16344">
    <property type="entry name" value="FecR_C"/>
    <property type="match status" value="1"/>
</dbReference>
<dbReference type="PANTHER" id="PTHR30273">
    <property type="entry name" value="PERIPLASMIC SIGNAL SENSOR AND SIGMA FACTOR ACTIVATOR FECR-RELATED"/>
    <property type="match status" value="1"/>
</dbReference>
<dbReference type="AlphaFoldDB" id="A0A6I5KUH4"/>
<dbReference type="PANTHER" id="PTHR30273:SF2">
    <property type="entry name" value="PROTEIN FECR"/>
    <property type="match status" value="1"/>
</dbReference>
<dbReference type="EMBL" id="JAAAMI010000004">
    <property type="protein sequence ID" value="NDV43655.1"/>
    <property type="molecule type" value="Genomic_DNA"/>
</dbReference>
<evidence type="ECO:0000313" key="4">
    <source>
        <dbReference type="Proteomes" id="UP000468707"/>
    </source>
</evidence>